<dbReference type="InterPro" id="IPR001789">
    <property type="entry name" value="Sig_transdc_resp-reg_receiver"/>
</dbReference>
<name>A0A6N6M8H0_9FLAO</name>
<dbReference type="Pfam" id="PF00072">
    <property type="entry name" value="Response_reg"/>
    <property type="match status" value="1"/>
</dbReference>
<dbReference type="GO" id="GO:0030295">
    <property type="term" value="F:protein kinase activator activity"/>
    <property type="evidence" value="ECO:0007669"/>
    <property type="project" value="TreeGrafter"/>
</dbReference>
<evidence type="ECO:0000256" key="3">
    <source>
        <dbReference type="ARBA" id="ARBA00022553"/>
    </source>
</evidence>
<dbReference type="Gene3D" id="3.30.565.10">
    <property type="entry name" value="Histidine kinase-like ATPase, C-terminal domain"/>
    <property type="match status" value="1"/>
</dbReference>
<dbReference type="InterPro" id="IPR011006">
    <property type="entry name" value="CheY-like_superfamily"/>
</dbReference>
<organism evidence="9 10">
    <name type="scientific">Salibacter halophilus</name>
    <dbReference type="NCBI Taxonomy" id="1803916"/>
    <lineage>
        <taxon>Bacteria</taxon>
        <taxon>Pseudomonadati</taxon>
        <taxon>Bacteroidota</taxon>
        <taxon>Flavobacteriia</taxon>
        <taxon>Flavobacteriales</taxon>
        <taxon>Salibacteraceae</taxon>
        <taxon>Salibacter</taxon>
    </lineage>
</organism>
<dbReference type="PRINTS" id="PR00344">
    <property type="entry name" value="BCTRLSENSOR"/>
</dbReference>
<dbReference type="Pfam" id="PF02518">
    <property type="entry name" value="HATPase_c"/>
    <property type="match status" value="1"/>
</dbReference>
<dbReference type="SUPFAM" id="SSF52172">
    <property type="entry name" value="CheY-like"/>
    <property type="match status" value="1"/>
</dbReference>
<dbReference type="SMART" id="SM00388">
    <property type="entry name" value="HisKA"/>
    <property type="match status" value="1"/>
</dbReference>
<feature type="domain" description="Histidine kinase" evidence="7">
    <location>
        <begin position="153"/>
        <end position="366"/>
    </location>
</feature>
<evidence type="ECO:0000256" key="4">
    <source>
        <dbReference type="ARBA" id="ARBA00022679"/>
    </source>
</evidence>
<evidence type="ECO:0000256" key="1">
    <source>
        <dbReference type="ARBA" id="ARBA00000085"/>
    </source>
</evidence>
<keyword evidence="5" id="KW-0418">Kinase</keyword>
<dbReference type="Pfam" id="PF00512">
    <property type="entry name" value="HisKA"/>
    <property type="match status" value="1"/>
</dbReference>
<dbReference type="InterPro" id="IPR036890">
    <property type="entry name" value="HATPase_C_sf"/>
</dbReference>
<proteinExistence type="predicted"/>
<dbReference type="SMART" id="SM00387">
    <property type="entry name" value="HATPase_c"/>
    <property type="match status" value="1"/>
</dbReference>
<dbReference type="InterPro" id="IPR050351">
    <property type="entry name" value="BphY/WalK/GraS-like"/>
</dbReference>
<dbReference type="GO" id="GO:0000155">
    <property type="term" value="F:phosphorelay sensor kinase activity"/>
    <property type="evidence" value="ECO:0007669"/>
    <property type="project" value="InterPro"/>
</dbReference>
<dbReference type="PROSITE" id="PS50109">
    <property type="entry name" value="HIS_KIN"/>
    <property type="match status" value="1"/>
</dbReference>
<feature type="modified residue" description="4-aspartylphosphate" evidence="6">
    <location>
        <position position="58"/>
    </location>
</feature>
<evidence type="ECO:0000256" key="5">
    <source>
        <dbReference type="ARBA" id="ARBA00022777"/>
    </source>
</evidence>
<reference evidence="9 10" key="1">
    <citation type="submission" date="2019-09" db="EMBL/GenBank/DDBJ databases">
        <title>Genomes of Cryomorphaceae.</title>
        <authorList>
            <person name="Bowman J.P."/>
        </authorList>
    </citation>
    <scope>NUCLEOTIDE SEQUENCE [LARGE SCALE GENOMIC DNA]</scope>
    <source>
        <strain evidence="9 10">KCTC 52047</strain>
    </source>
</reference>
<evidence type="ECO:0000259" key="7">
    <source>
        <dbReference type="PROSITE" id="PS50109"/>
    </source>
</evidence>
<dbReference type="PROSITE" id="PS50110">
    <property type="entry name" value="RESPONSE_REGULATORY"/>
    <property type="match status" value="1"/>
</dbReference>
<dbReference type="InterPro" id="IPR036097">
    <property type="entry name" value="HisK_dim/P_sf"/>
</dbReference>
<evidence type="ECO:0000256" key="6">
    <source>
        <dbReference type="PROSITE-ProRule" id="PRU00169"/>
    </source>
</evidence>
<dbReference type="InterPro" id="IPR004358">
    <property type="entry name" value="Sig_transdc_His_kin-like_C"/>
</dbReference>
<dbReference type="InterPro" id="IPR003594">
    <property type="entry name" value="HATPase_dom"/>
</dbReference>
<dbReference type="CDD" id="cd17569">
    <property type="entry name" value="REC_HupR-like"/>
    <property type="match status" value="1"/>
</dbReference>
<dbReference type="PANTHER" id="PTHR42878:SF15">
    <property type="entry name" value="BACTERIOPHYTOCHROME"/>
    <property type="match status" value="1"/>
</dbReference>
<dbReference type="OrthoDB" id="9811889at2"/>
<dbReference type="PANTHER" id="PTHR42878">
    <property type="entry name" value="TWO-COMPONENT HISTIDINE KINASE"/>
    <property type="match status" value="1"/>
</dbReference>
<dbReference type="InterPro" id="IPR005467">
    <property type="entry name" value="His_kinase_dom"/>
</dbReference>
<comment type="catalytic activity">
    <reaction evidence="1">
        <text>ATP + protein L-histidine = ADP + protein N-phospho-L-histidine.</text>
        <dbReference type="EC" id="2.7.13.3"/>
    </reaction>
</comment>
<dbReference type="Proteomes" id="UP000435357">
    <property type="component" value="Unassembled WGS sequence"/>
</dbReference>
<dbReference type="SUPFAM" id="SSF47384">
    <property type="entry name" value="Homodimeric domain of signal transducing histidine kinase"/>
    <property type="match status" value="1"/>
</dbReference>
<feature type="domain" description="Response regulatory" evidence="8">
    <location>
        <begin position="10"/>
        <end position="124"/>
    </location>
</feature>
<comment type="caution">
    <text evidence="9">The sequence shown here is derived from an EMBL/GenBank/DDBJ whole genome shotgun (WGS) entry which is preliminary data.</text>
</comment>
<dbReference type="AlphaFoldDB" id="A0A6N6M8H0"/>
<dbReference type="RefSeq" id="WP_151166588.1">
    <property type="nucleotide sequence ID" value="NZ_WACR01000003.1"/>
</dbReference>
<evidence type="ECO:0000259" key="8">
    <source>
        <dbReference type="PROSITE" id="PS50110"/>
    </source>
</evidence>
<dbReference type="CDD" id="cd00082">
    <property type="entry name" value="HisKA"/>
    <property type="match status" value="1"/>
</dbReference>
<dbReference type="CDD" id="cd00075">
    <property type="entry name" value="HATPase"/>
    <property type="match status" value="1"/>
</dbReference>
<evidence type="ECO:0000313" key="10">
    <source>
        <dbReference type="Proteomes" id="UP000435357"/>
    </source>
</evidence>
<dbReference type="EC" id="2.7.13.3" evidence="2"/>
<gene>
    <name evidence="9" type="ORF">F3059_03590</name>
</gene>
<dbReference type="EMBL" id="WACR01000003">
    <property type="protein sequence ID" value="KAB1065044.1"/>
    <property type="molecule type" value="Genomic_DNA"/>
</dbReference>
<dbReference type="GO" id="GO:0007234">
    <property type="term" value="P:osmosensory signaling via phosphorelay pathway"/>
    <property type="evidence" value="ECO:0007669"/>
    <property type="project" value="TreeGrafter"/>
</dbReference>
<keyword evidence="3 6" id="KW-0597">Phosphoprotein</keyword>
<protein>
    <recommendedName>
        <fullName evidence="2">histidine kinase</fullName>
        <ecNumber evidence="2">2.7.13.3</ecNumber>
    </recommendedName>
</protein>
<dbReference type="FunFam" id="3.30.565.10:FF:000006">
    <property type="entry name" value="Sensor histidine kinase WalK"/>
    <property type="match status" value="1"/>
</dbReference>
<dbReference type="SMART" id="SM00448">
    <property type="entry name" value="REC"/>
    <property type="match status" value="1"/>
</dbReference>
<keyword evidence="4" id="KW-0808">Transferase</keyword>
<dbReference type="InterPro" id="IPR003661">
    <property type="entry name" value="HisK_dim/P_dom"/>
</dbReference>
<dbReference type="SUPFAM" id="SSF55874">
    <property type="entry name" value="ATPase domain of HSP90 chaperone/DNA topoisomerase II/histidine kinase"/>
    <property type="match status" value="1"/>
</dbReference>
<dbReference type="Gene3D" id="3.40.50.2300">
    <property type="match status" value="1"/>
</dbReference>
<keyword evidence="10" id="KW-1185">Reference proteome</keyword>
<accession>A0A6N6M8H0</accession>
<evidence type="ECO:0000256" key="2">
    <source>
        <dbReference type="ARBA" id="ARBA00012438"/>
    </source>
</evidence>
<dbReference type="GO" id="GO:0000156">
    <property type="term" value="F:phosphorelay response regulator activity"/>
    <property type="evidence" value="ECO:0007669"/>
    <property type="project" value="TreeGrafter"/>
</dbReference>
<sequence>MINKIPPKAKILFIDDEEPNRYGFIAAFRKYYDITTAETAEDGKHRLLENEFHIVICDERLPGENGSSFLCWVKENYHDIITMLITGYDDLSPAIEAINKGEIYQYIHKPWNNDQVKIIIDQAFERYCDHLKIKSQNSQLEKAYNELDRLLYSASHDLRGPLTSILGLTRLIKNERDDAVQGTYIGMIEESVKKLENILQGIAHFSENLKIDFKIEPIKFEDLLEDVLYNINSRELKNRSTKIIKVVSQQNEFKSDPKRVKIILDHLLRNACHFQNEKTAEQTIKTEVIVDEEEARISISDNGVGFDKETADKVFQMFYRGHSQSRGAGIGLYIVKEAVERLGGSVKTESELGKGTSFYVTIPNIRE</sequence>
<dbReference type="Gene3D" id="1.10.287.130">
    <property type="match status" value="1"/>
</dbReference>
<evidence type="ECO:0000313" key="9">
    <source>
        <dbReference type="EMBL" id="KAB1065044.1"/>
    </source>
</evidence>